<evidence type="ECO:0000313" key="6">
    <source>
        <dbReference type="EMBL" id="CCH73899.1"/>
    </source>
</evidence>
<dbReference type="RefSeq" id="WP_235435523.1">
    <property type="nucleotide sequence ID" value="NZ_HG764815.1"/>
</dbReference>
<evidence type="ECO:0000256" key="3">
    <source>
        <dbReference type="ARBA" id="ARBA00023027"/>
    </source>
</evidence>
<evidence type="ECO:0000313" key="7">
    <source>
        <dbReference type="Proteomes" id="UP000035763"/>
    </source>
</evidence>
<dbReference type="EMBL" id="CAJA01000278">
    <property type="protein sequence ID" value="CCH73899.1"/>
    <property type="molecule type" value="Genomic_DNA"/>
</dbReference>
<dbReference type="GO" id="GO:0017136">
    <property type="term" value="F:histone deacetylase activity, NAD-dependent"/>
    <property type="evidence" value="ECO:0007669"/>
    <property type="project" value="TreeGrafter"/>
</dbReference>
<gene>
    <name evidence="6" type="primary">cobB</name>
    <name evidence="6" type="ORF">BN11_3490002</name>
</gene>
<keyword evidence="6" id="KW-0378">Hydrolase</keyword>
<keyword evidence="7" id="KW-1185">Reference proteome</keyword>
<dbReference type="NCBIfam" id="NF003738">
    <property type="entry name" value="PRK05333.1"/>
    <property type="match status" value="1"/>
</dbReference>
<dbReference type="Gene3D" id="3.40.50.1220">
    <property type="entry name" value="TPP-binding domain"/>
    <property type="match status" value="1"/>
</dbReference>
<feature type="binding site" evidence="4">
    <location>
        <position position="131"/>
    </location>
    <ligand>
        <name>Zn(2+)</name>
        <dbReference type="ChEBI" id="CHEBI:29105"/>
    </ligand>
</feature>
<evidence type="ECO:0000256" key="1">
    <source>
        <dbReference type="ARBA" id="ARBA00012928"/>
    </source>
</evidence>
<comment type="caution">
    <text evidence="6">The sequence shown here is derived from an EMBL/GenBank/DDBJ whole genome shotgun (WGS) entry which is preliminary data.</text>
</comment>
<evidence type="ECO:0000256" key="2">
    <source>
        <dbReference type="ARBA" id="ARBA00022679"/>
    </source>
</evidence>
<dbReference type="GO" id="GO:0016787">
    <property type="term" value="F:hydrolase activity"/>
    <property type="evidence" value="ECO:0007669"/>
    <property type="project" value="UniProtKB-KW"/>
</dbReference>
<dbReference type="EC" id="2.3.1.286" evidence="1"/>
<dbReference type="Proteomes" id="UP000035763">
    <property type="component" value="Unassembled WGS sequence"/>
</dbReference>
<keyword evidence="2" id="KW-0808">Transferase</keyword>
<dbReference type="STRING" id="1193182.BN11_3490002"/>
<dbReference type="Gene3D" id="3.30.1600.10">
    <property type="entry name" value="SIR2/SIRT2 'Small Domain"/>
    <property type="match status" value="1"/>
</dbReference>
<keyword evidence="4" id="KW-0479">Metal-binding</keyword>
<feature type="domain" description="Deacetylase sirtuin-type" evidence="5">
    <location>
        <begin position="1"/>
        <end position="293"/>
    </location>
</feature>
<dbReference type="InterPro" id="IPR026591">
    <property type="entry name" value="Sirtuin_cat_small_dom_sf"/>
</dbReference>
<dbReference type="GO" id="GO:0046872">
    <property type="term" value="F:metal ion binding"/>
    <property type="evidence" value="ECO:0007669"/>
    <property type="project" value="UniProtKB-KW"/>
</dbReference>
<evidence type="ECO:0000256" key="4">
    <source>
        <dbReference type="PROSITE-ProRule" id="PRU00236"/>
    </source>
</evidence>
<dbReference type="InterPro" id="IPR050134">
    <property type="entry name" value="NAD-dep_sirtuin_deacylases"/>
</dbReference>
<keyword evidence="4" id="KW-0862">Zinc</keyword>
<keyword evidence="3" id="KW-0520">NAD</keyword>
<dbReference type="PANTHER" id="PTHR11085:SF10">
    <property type="entry name" value="NAD-DEPENDENT PROTEIN DEACYLASE SIRTUIN-5, MITOCHONDRIAL-RELATED"/>
    <property type="match status" value="1"/>
</dbReference>
<reference evidence="6 7" key="1">
    <citation type="journal article" date="2013" name="ISME J.">
        <title>A metabolic model for members of the genus Tetrasphaera involved in enhanced biological phosphorus removal.</title>
        <authorList>
            <person name="Kristiansen R."/>
            <person name="Nguyen H.T.T."/>
            <person name="Saunders A.M."/>
            <person name="Nielsen J.L."/>
            <person name="Wimmer R."/>
            <person name="Le V.Q."/>
            <person name="McIlroy S.J."/>
            <person name="Petrovski S."/>
            <person name="Seviour R.J."/>
            <person name="Calteau A."/>
            <person name="Nielsen K.L."/>
            <person name="Nielsen P.H."/>
        </authorList>
    </citation>
    <scope>NUCLEOTIDE SEQUENCE [LARGE SCALE GENOMIC DNA]</scope>
    <source>
        <strain evidence="6 7">Ben110</strain>
    </source>
</reference>
<feature type="binding site" evidence="4">
    <location>
        <position position="128"/>
    </location>
    <ligand>
        <name>Zn(2+)</name>
        <dbReference type="ChEBI" id="CHEBI:29105"/>
    </ligand>
</feature>
<name>W6K3V0_9MICO</name>
<proteinExistence type="predicted"/>
<protein>
    <recommendedName>
        <fullName evidence="1">protein acetyllysine N-acetyltransferase</fullName>
        <ecNumber evidence="1">2.3.1.286</ecNumber>
    </recommendedName>
</protein>
<evidence type="ECO:0000259" key="5">
    <source>
        <dbReference type="PROSITE" id="PS50305"/>
    </source>
</evidence>
<sequence>MHDWTHAAAELADLLEDRPALVLSGAGLSTDSGIPDYRGPDGTRRVTPMSHGEFVTSPVGRQRYWARSYAGWERFSAARPNDGHRAITTLQQAGRVGAIISQNVDGLHQAAGARDVIDLHGRLAEVVCLTCDARLERSAVQEWMATANPDFARTVALAPGGGSRVSAQIRPDGDVVLDDAAVAGFRAPRCPLCRGDALKPDVVFFGGSVPKVRVERCFALTDQARALLVVGSSLMVMSGLRFVKRAAAHGIPIAVLTKGPTRGDDLATLKIDAPITPVLSRLAGAVRPGAAPR</sequence>
<dbReference type="PANTHER" id="PTHR11085">
    <property type="entry name" value="NAD-DEPENDENT PROTEIN DEACYLASE SIRTUIN-5, MITOCHONDRIAL-RELATED"/>
    <property type="match status" value="1"/>
</dbReference>
<dbReference type="PROSITE" id="PS50305">
    <property type="entry name" value="SIRTUIN"/>
    <property type="match status" value="1"/>
</dbReference>
<dbReference type="InterPro" id="IPR026590">
    <property type="entry name" value="Ssirtuin_cat_dom"/>
</dbReference>
<dbReference type="AlphaFoldDB" id="W6K3V0"/>
<feature type="binding site" evidence="4">
    <location>
        <position position="193"/>
    </location>
    <ligand>
        <name>Zn(2+)</name>
        <dbReference type="ChEBI" id="CHEBI:29105"/>
    </ligand>
</feature>
<dbReference type="Pfam" id="PF02146">
    <property type="entry name" value="SIR2"/>
    <property type="match status" value="1"/>
</dbReference>
<dbReference type="InterPro" id="IPR003000">
    <property type="entry name" value="Sirtuin"/>
</dbReference>
<dbReference type="GO" id="GO:0070403">
    <property type="term" value="F:NAD+ binding"/>
    <property type="evidence" value="ECO:0007669"/>
    <property type="project" value="InterPro"/>
</dbReference>
<accession>W6K3V0</accession>
<feature type="binding site" evidence="4">
    <location>
        <position position="190"/>
    </location>
    <ligand>
        <name>Zn(2+)</name>
        <dbReference type="ChEBI" id="CHEBI:29105"/>
    </ligand>
</feature>
<feature type="active site" description="Proton acceptor" evidence="4">
    <location>
        <position position="120"/>
    </location>
</feature>
<dbReference type="InterPro" id="IPR029035">
    <property type="entry name" value="DHS-like_NAD/FAD-binding_dom"/>
</dbReference>
<organism evidence="6 7">
    <name type="scientific">Nostocoides australiense Ben110</name>
    <dbReference type="NCBI Taxonomy" id="1193182"/>
    <lineage>
        <taxon>Bacteria</taxon>
        <taxon>Bacillati</taxon>
        <taxon>Actinomycetota</taxon>
        <taxon>Actinomycetes</taxon>
        <taxon>Micrococcales</taxon>
        <taxon>Intrasporangiaceae</taxon>
        <taxon>Nostocoides</taxon>
    </lineage>
</organism>
<dbReference type="SUPFAM" id="SSF52467">
    <property type="entry name" value="DHS-like NAD/FAD-binding domain"/>
    <property type="match status" value="1"/>
</dbReference>